<dbReference type="CDD" id="cd08916">
    <property type="entry name" value="TrHb3_P"/>
    <property type="match status" value="1"/>
</dbReference>
<dbReference type="EMBL" id="JACOGD010000001">
    <property type="protein sequence ID" value="MBC3930356.1"/>
    <property type="molecule type" value="Genomic_DNA"/>
</dbReference>
<evidence type="ECO:0000313" key="5">
    <source>
        <dbReference type="EMBL" id="MBC3930356.1"/>
    </source>
</evidence>
<dbReference type="Proteomes" id="UP000654304">
    <property type="component" value="Unassembled WGS sequence"/>
</dbReference>
<comment type="caution">
    <text evidence="5">The sequence shown here is derived from an EMBL/GenBank/DDBJ whole genome shotgun (WGS) entry which is preliminary data.</text>
</comment>
<reference evidence="5 6" key="1">
    <citation type="submission" date="2020-08" db="EMBL/GenBank/DDBJ databases">
        <title>Novel species isolated from subtropical streams in China.</title>
        <authorList>
            <person name="Lu H."/>
        </authorList>
    </citation>
    <scope>NUCLEOTIDE SEQUENCE [LARGE SCALE GENOMIC DNA]</scope>
    <source>
        <strain evidence="5 6">CY22W</strain>
    </source>
</reference>
<evidence type="ECO:0000256" key="4">
    <source>
        <dbReference type="ARBA" id="ARBA00023004"/>
    </source>
</evidence>
<evidence type="ECO:0000256" key="1">
    <source>
        <dbReference type="ARBA" id="ARBA00022448"/>
    </source>
</evidence>
<dbReference type="RefSeq" id="WP_186902235.1">
    <property type="nucleotide sequence ID" value="NZ_JACOGD010000001.1"/>
</dbReference>
<accession>A0ABR7A0C4</accession>
<dbReference type="Gene3D" id="1.10.490.10">
    <property type="entry name" value="Globins"/>
    <property type="match status" value="1"/>
</dbReference>
<dbReference type="InterPro" id="IPR012292">
    <property type="entry name" value="Globin/Proto"/>
</dbReference>
<gene>
    <name evidence="5" type="ORF">H8K43_01630</name>
</gene>
<keyword evidence="6" id="KW-1185">Reference proteome</keyword>
<keyword evidence="2" id="KW-0349">Heme</keyword>
<dbReference type="InterPro" id="IPR009050">
    <property type="entry name" value="Globin-like_sf"/>
</dbReference>
<keyword evidence="1" id="KW-0813">Transport</keyword>
<dbReference type="Pfam" id="PF01152">
    <property type="entry name" value="Bac_globin"/>
    <property type="match status" value="1"/>
</dbReference>
<organism evidence="5 6">
    <name type="scientific">Undibacterium curvum</name>
    <dbReference type="NCBI Taxonomy" id="2762294"/>
    <lineage>
        <taxon>Bacteria</taxon>
        <taxon>Pseudomonadati</taxon>
        <taxon>Pseudomonadota</taxon>
        <taxon>Betaproteobacteria</taxon>
        <taxon>Burkholderiales</taxon>
        <taxon>Oxalobacteraceae</taxon>
        <taxon>Undibacterium</taxon>
    </lineage>
</organism>
<dbReference type="InterPro" id="IPR001486">
    <property type="entry name" value="Hemoglobin_trunc"/>
</dbReference>
<evidence type="ECO:0000256" key="2">
    <source>
        <dbReference type="ARBA" id="ARBA00022617"/>
    </source>
</evidence>
<dbReference type="SUPFAM" id="SSF46458">
    <property type="entry name" value="Globin-like"/>
    <property type="match status" value="1"/>
</dbReference>
<evidence type="ECO:0000313" key="6">
    <source>
        <dbReference type="Proteomes" id="UP000654304"/>
    </source>
</evidence>
<keyword evidence="3" id="KW-0479">Metal-binding</keyword>
<sequence>MMAFESNEAAKVVSEEQITQLVHRFYERVLQDKELSTVFAAAIPAAKWPQHLALMVDFWSSIMLGRGRYHGKPMQVHMRHLESIQPEMFISWLGLWSQTCTELLVPDLAEAMLSKAENIAKSLQFSLFGIYQDIPRSATNSPASVNLASGIH</sequence>
<keyword evidence="4" id="KW-0408">Iron</keyword>
<evidence type="ECO:0000256" key="3">
    <source>
        <dbReference type="ARBA" id="ARBA00022723"/>
    </source>
</evidence>
<proteinExistence type="predicted"/>
<protein>
    <submittedName>
        <fullName evidence="5">Group III truncated hemoglobin</fullName>
    </submittedName>
</protein>
<name>A0ABR7A0C4_9BURK</name>